<name>A0AAW1H8L2_SAPOF</name>
<reference evidence="1" key="1">
    <citation type="submission" date="2024-03" db="EMBL/GenBank/DDBJ databases">
        <title>WGS assembly of Saponaria officinalis var. Norfolk2.</title>
        <authorList>
            <person name="Jenkins J."/>
            <person name="Shu S."/>
            <person name="Grimwood J."/>
            <person name="Barry K."/>
            <person name="Goodstein D."/>
            <person name="Schmutz J."/>
            <person name="Leebens-Mack J."/>
            <person name="Osbourn A."/>
        </authorList>
    </citation>
    <scope>NUCLEOTIDE SEQUENCE [LARGE SCALE GENOMIC DNA]</scope>
    <source>
        <strain evidence="1">JIC</strain>
    </source>
</reference>
<dbReference type="Proteomes" id="UP001443914">
    <property type="component" value="Unassembled WGS sequence"/>
</dbReference>
<evidence type="ECO:0000313" key="1">
    <source>
        <dbReference type="EMBL" id="KAK9672381.1"/>
    </source>
</evidence>
<dbReference type="EMBL" id="JBDFQZ010000012">
    <property type="protein sequence ID" value="KAK9672381.1"/>
    <property type="molecule type" value="Genomic_DNA"/>
</dbReference>
<comment type="caution">
    <text evidence="1">The sequence shown here is derived from an EMBL/GenBank/DDBJ whole genome shotgun (WGS) entry which is preliminary data.</text>
</comment>
<organism evidence="1 2">
    <name type="scientific">Saponaria officinalis</name>
    <name type="common">Common soapwort</name>
    <name type="synonym">Lychnis saponaria</name>
    <dbReference type="NCBI Taxonomy" id="3572"/>
    <lineage>
        <taxon>Eukaryota</taxon>
        <taxon>Viridiplantae</taxon>
        <taxon>Streptophyta</taxon>
        <taxon>Embryophyta</taxon>
        <taxon>Tracheophyta</taxon>
        <taxon>Spermatophyta</taxon>
        <taxon>Magnoliopsida</taxon>
        <taxon>eudicotyledons</taxon>
        <taxon>Gunneridae</taxon>
        <taxon>Pentapetalae</taxon>
        <taxon>Caryophyllales</taxon>
        <taxon>Caryophyllaceae</taxon>
        <taxon>Caryophylleae</taxon>
        <taxon>Saponaria</taxon>
    </lineage>
</organism>
<accession>A0AAW1H8L2</accession>
<protein>
    <submittedName>
        <fullName evidence="1">Uncharacterized protein</fullName>
    </submittedName>
</protein>
<dbReference type="AlphaFoldDB" id="A0AAW1H8L2"/>
<gene>
    <name evidence="1" type="ORF">RND81_12G097100</name>
</gene>
<evidence type="ECO:0000313" key="2">
    <source>
        <dbReference type="Proteomes" id="UP001443914"/>
    </source>
</evidence>
<keyword evidence="2" id="KW-1185">Reference proteome</keyword>
<proteinExistence type="predicted"/>
<sequence length="140" mass="15712">MRAHSVSTRVEAFDPILRQWARSPAIYNDNGTDTDTDDTDDDTDPADVDMLSLYIDFCSRRHEGGVNVVEFSEGDPSLRMFLMDPVGAKTLMPPCFYTYDSSSFCPTTLVNVVREFYPHLCRTLTCSSTWTGSKLMCGLT</sequence>